<dbReference type="Pfam" id="PF12796">
    <property type="entry name" value="Ank_2"/>
    <property type="match status" value="2"/>
</dbReference>
<evidence type="ECO:0000313" key="5">
    <source>
        <dbReference type="Proteomes" id="UP001283341"/>
    </source>
</evidence>
<evidence type="ECO:0000256" key="3">
    <source>
        <dbReference type="PROSITE-ProRule" id="PRU00023"/>
    </source>
</evidence>
<reference evidence="4" key="2">
    <citation type="submission" date="2023-06" db="EMBL/GenBank/DDBJ databases">
        <authorList>
            <consortium name="Lawrence Berkeley National Laboratory"/>
            <person name="Haridas S."/>
            <person name="Hensen N."/>
            <person name="Bonometti L."/>
            <person name="Westerberg I."/>
            <person name="Brannstrom I.O."/>
            <person name="Guillou S."/>
            <person name="Cros-Aarteil S."/>
            <person name="Calhoun S."/>
            <person name="Kuo A."/>
            <person name="Mondo S."/>
            <person name="Pangilinan J."/>
            <person name="Riley R."/>
            <person name="Labutti K."/>
            <person name="Andreopoulos B."/>
            <person name="Lipzen A."/>
            <person name="Chen C."/>
            <person name="Yanf M."/>
            <person name="Daum C."/>
            <person name="Ng V."/>
            <person name="Clum A."/>
            <person name="Steindorff A."/>
            <person name="Ohm R."/>
            <person name="Martin F."/>
            <person name="Silar P."/>
            <person name="Natvig D."/>
            <person name="Lalanne C."/>
            <person name="Gautier V."/>
            <person name="Ament-Velasquez S.L."/>
            <person name="Kruys A."/>
            <person name="Hutchinson M.I."/>
            <person name="Powell A.J."/>
            <person name="Barry K."/>
            <person name="Miller A.N."/>
            <person name="Grigoriev I.V."/>
            <person name="Debuchy R."/>
            <person name="Gladieux P."/>
            <person name="Thoren M.H."/>
            <person name="Johannesson H."/>
        </authorList>
    </citation>
    <scope>NUCLEOTIDE SEQUENCE</scope>
    <source>
        <strain evidence="4">CBS 118394</strain>
    </source>
</reference>
<dbReference type="PANTHER" id="PTHR24189:SF50">
    <property type="entry name" value="ANKYRIN REPEAT AND SOCS BOX PROTEIN 2"/>
    <property type="match status" value="1"/>
</dbReference>
<organism evidence="4 5">
    <name type="scientific">Apodospora peruviana</name>
    <dbReference type="NCBI Taxonomy" id="516989"/>
    <lineage>
        <taxon>Eukaryota</taxon>
        <taxon>Fungi</taxon>
        <taxon>Dikarya</taxon>
        <taxon>Ascomycota</taxon>
        <taxon>Pezizomycotina</taxon>
        <taxon>Sordariomycetes</taxon>
        <taxon>Sordariomycetidae</taxon>
        <taxon>Sordariales</taxon>
        <taxon>Lasiosphaeriaceae</taxon>
        <taxon>Apodospora</taxon>
    </lineage>
</organism>
<sequence>MAPIAQECPLDWATHDSEIRDFERQYKYRFECLKNVNDEEWATDEAPRVQPAVGGPTTGQIGSSFHLSAEGFSSMILDFEAGMEMETGLDTTNVNIESRFGFNIAEYRSWQEIDYLQPSPMQGAMMQSKSPRIIAGSPRPQSATACLSPFSQFLDLEQLGMQPDFILTFNLPWFKFQSFLDIQVNISHLTPTLGHGPLSPRRASSHLLLNVRTGGLSTLLGSMAKVDLDDDTEKAASHLQQLMPERDKGEISTKLRHILEPSSSILVGLSSLFTLAAFSASNNSLDNIRLDNFVKWSHECQATAEFFDLGFMFDSVLEDIAAWVGDTELLGLLLTRVDPNYFKSEKGSRLFLELILRKQLDLACNLMDRGVSVNGDPNEPSVLWAAVDELNIEAVLFLLQHNARVDIVGSCRVSGGRWCPCTPLGRAIWWRNSELVSILLENGADINYQCCKADGQNVLEWSSLHCRKIYNILKKTLGDDALGMTTGDLVEAADIGAHTLKSYITKRPGKVSSHQMEKALNASIIWHRLSAAVVLLDHGAGPDCPTLPPKSRPLHTALTRANAKFVEILIRFGADVNLPLILDTACNNDDHRPLQLLLDAGVSLEEHGMSALAKAASLSQFCSASILLNAGVDINTPGLPRTPLQEVAAAVANGKYSLDMVRFLLAKGGDVNAPAHPYGGRTALQAALEGHLRPVKISKLLLDRGADGNASPILLCGCTALEALVNHDSKDGTEALQLCHQLLDAGAAVNRPHAEPSSSIHGVISQGWTNILGRMLEPQYNEEEDDYMWDPRTPTQLAAEHGNLEAIEMLLSHGVDANEAPGMRYGRTALQASTSRPSSASYMDLIDFLLEKGANINAEPGIHGAAEPKSAAR</sequence>
<dbReference type="InterPro" id="IPR050745">
    <property type="entry name" value="Multifunctional_regulatory"/>
</dbReference>
<keyword evidence="5" id="KW-1185">Reference proteome</keyword>
<comment type="caution">
    <text evidence="4">The sequence shown here is derived from an EMBL/GenBank/DDBJ whole genome shotgun (WGS) entry which is preliminary data.</text>
</comment>
<dbReference type="SUPFAM" id="SSF48403">
    <property type="entry name" value="Ankyrin repeat"/>
    <property type="match status" value="2"/>
</dbReference>
<dbReference type="Proteomes" id="UP001283341">
    <property type="component" value="Unassembled WGS sequence"/>
</dbReference>
<dbReference type="PANTHER" id="PTHR24189">
    <property type="entry name" value="MYOTROPHIN"/>
    <property type="match status" value="1"/>
</dbReference>
<reference evidence="4" key="1">
    <citation type="journal article" date="2023" name="Mol. Phylogenet. Evol.">
        <title>Genome-scale phylogeny and comparative genomics of the fungal order Sordariales.</title>
        <authorList>
            <person name="Hensen N."/>
            <person name="Bonometti L."/>
            <person name="Westerberg I."/>
            <person name="Brannstrom I.O."/>
            <person name="Guillou S."/>
            <person name="Cros-Aarteil S."/>
            <person name="Calhoun S."/>
            <person name="Haridas S."/>
            <person name="Kuo A."/>
            <person name="Mondo S."/>
            <person name="Pangilinan J."/>
            <person name="Riley R."/>
            <person name="LaButti K."/>
            <person name="Andreopoulos B."/>
            <person name="Lipzen A."/>
            <person name="Chen C."/>
            <person name="Yan M."/>
            <person name="Daum C."/>
            <person name="Ng V."/>
            <person name="Clum A."/>
            <person name="Steindorff A."/>
            <person name="Ohm R.A."/>
            <person name="Martin F."/>
            <person name="Silar P."/>
            <person name="Natvig D.O."/>
            <person name="Lalanne C."/>
            <person name="Gautier V."/>
            <person name="Ament-Velasquez S.L."/>
            <person name="Kruys A."/>
            <person name="Hutchinson M.I."/>
            <person name="Powell A.J."/>
            <person name="Barry K."/>
            <person name="Miller A.N."/>
            <person name="Grigoriev I.V."/>
            <person name="Debuchy R."/>
            <person name="Gladieux P."/>
            <person name="Hiltunen Thoren M."/>
            <person name="Johannesson H."/>
        </authorList>
    </citation>
    <scope>NUCLEOTIDE SEQUENCE</scope>
    <source>
        <strain evidence="4">CBS 118394</strain>
    </source>
</reference>
<feature type="repeat" description="ANK" evidence="3">
    <location>
        <begin position="790"/>
        <end position="822"/>
    </location>
</feature>
<name>A0AAE0HT58_9PEZI</name>
<dbReference type="Pfam" id="PF00023">
    <property type="entry name" value="Ank"/>
    <property type="match status" value="1"/>
</dbReference>
<gene>
    <name evidence="4" type="ORF">B0H66DRAFT_633146</name>
</gene>
<evidence type="ECO:0000313" key="4">
    <source>
        <dbReference type="EMBL" id="KAK3312433.1"/>
    </source>
</evidence>
<dbReference type="Gene3D" id="1.25.40.20">
    <property type="entry name" value="Ankyrin repeat-containing domain"/>
    <property type="match status" value="3"/>
</dbReference>
<dbReference type="EMBL" id="JAUEDM010000009">
    <property type="protein sequence ID" value="KAK3312433.1"/>
    <property type="molecule type" value="Genomic_DNA"/>
</dbReference>
<keyword evidence="1" id="KW-0677">Repeat</keyword>
<feature type="repeat" description="ANK" evidence="3">
    <location>
        <begin position="825"/>
        <end position="861"/>
    </location>
</feature>
<keyword evidence="2 3" id="KW-0040">ANK repeat</keyword>
<protein>
    <submittedName>
        <fullName evidence="4">Ankyrin repeat-containing domain protein</fullName>
    </submittedName>
</protein>
<proteinExistence type="predicted"/>
<evidence type="ECO:0000256" key="2">
    <source>
        <dbReference type="ARBA" id="ARBA00023043"/>
    </source>
</evidence>
<dbReference type="SMART" id="SM00248">
    <property type="entry name" value="ANK"/>
    <property type="match status" value="11"/>
</dbReference>
<dbReference type="PROSITE" id="PS50297">
    <property type="entry name" value="ANK_REP_REGION"/>
    <property type="match status" value="2"/>
</dbReference>
<dbReference type="AlphaFoldDB" id="A0AAE0HT58"/>
<accession>A0AAE0HT58</accession>
<dbReference type="InterPro" id="IPR002110">
    <property type="entry name" value="Ankyrin_rpt"/>
</dbReference>
<dbReference type="InterPro" id="IPR036770">
    <property type="entry name" value="Ankyrin_rpt-contain_sf"/>
</dbReference>
<evidence type="ECO:0000256" key="1">
    <source>
        <dbReference type="ARBA" id="ARBA00022737"/>
    </source>
</evidence>
<dbReference type="PROSITE" id="PS50088">
    <property type="entry name" value="ANK_REPEAT"/>
    <property type="match status" value="3"/>
</dbReference>
<feature type="repeat" description="ANK" evidence="3">
    <location>
        <begin position="549"/>
        <end position="577"/>
    </location>
</feature>